<keyword evidence="5" id="KW-1185">Reference proteome</keyword>
<feature type="transmembrane region" description="Helical" evidence="1">
    <location>
        <begin position="190"/>
        <end position="211"/>
    </location>
</feature>
<feature type="transmembrane region" description="Helical" evidence="1">
    <location>
        <begin position="512"/>
        <end position="533"/>
    </location>
</feature>
<accession>A0A653DN08</accession>
<gene>
    <name evidence="4" type="ORF">CALMAC_LOCUS18977</name>
</gene>
<dbReference type="InterPro" id="IPR002656">
    <property type="entry name" value="Acyl_transf_3_dom"/>
</dbReference>
<dbReference type="InterPro" id="IPR052728">
    <property type="entry name" value="O2_lipid_transport_reg"/>
</dbReference>
<feature type="domain" description="Nose resistant-to-fluoxetine protein N-terminal" evidence="3">
    <location>
        <begin position="61"/>
        <end position="180"/>
    </location>
</feature>
<keyword evidence="1" id="KW-0812">Transmembrane</keyword>
<feature type="transmembrane region" description="Helical" evidence="1">
    <location>
        <begin position="256"/>
        <end position="274"/>
    </location>
</feature>
<reference evidence="4 5" key="1">
    <citation type="submission" date="2019-01" db="EMBL/GenBank/DDBJ databases">
        <authorList>
            <person name="Sayadi A."/>
        </authorList>
    </citation>
    <scope>NUCLEOTIDE SEQUENCE [LARGE SCALE GENOMIC DNA]</scope>
</reference>
<dbReference type="PANTHER" id="PTHR11161:SF72">
    <property type="entry name" value="FI21449P1"/>
    <property type="match status" value="1"/>
</dbReference>
<feature type="transmembrane region" description="Helical" evidence="1">
    <location>
        <begin position="419"/>
        <end position="436"/>
    </location>
</feature>
<dbReference type="PANTHER" id="PTHR11161">
    <property type="entry name" value="O-ACYLTRANSFERASE"/>
    <property type="match status" value="1"/>
</dbReference>
<name>A0A653DN08_CALMS</name>
<organism evidence="4 5">
    <name type="scientific">Callosobruchus maculatus</name>
    <name type="common">Southern cowpea weevil</name>
    <name type="synonym">Pulse bruchid</name>
    <dbReference type="NCBI Taxonomy" id="64391"/>
    <lineage>
        <taxon>Eukaryota</taxon>
        <taxon>Metazoa</taxon>
        <taxon>Ecdysozoa</taxon>
        <taxon>Arthropoda</taxon>
        <taxon>Hexapoda</taxon>
        <taxon>Insecta</taxon>
        <taxon>Pterygota</taxon>
        <taxon>Neoptera</taxon>
        <taxon>Endopterygota</taxon>
        <taxon>Coleoptera</taxon>
        <taxon>Polyphaga</taxon>
        <taxon>Cucujiformia</taxon>
        <taxon>Chrysomeloidea</taxon>
        <taxon>Chrysomelidae</taxon>
        <taxon>Bruchinae</taxon>
        <taxon>Bruchini</taxon>
        <taxon>Callosobruchus</taxon>
    </lineage>
</organism>
<sequence>MNLHFDVVLCFISVGCVSSLNTTNHLLPIVQLVTDLLNEVGQGSLDLSLVCNLSFTSLGVKKRCAEQLAQLCRDKSVALRFLDSWSKFPYSGMLTSNRFHLGHYDECVNTELEYEDGKIIGKHCFAGLIIPDPTNISDLNLAFKLSTCLPDKCTKTDITKIASVFVKDFPPIIRDEFCSTKETGKELTTLNIVVIMGFLFWISLMMLSTIYDVCIYLGGRKCETPVLIAFSLFTNGKKLFSTTVASKDQLEVLNGLRVISMIWIIAGHAILLWLQDTEINAMAVFPVLNKDYILESRRHRSSSYLDGAHMAVDTFFFMSGFLLTYIYFKEKRSLSQQLRSVPFLYIHRLLRLAPSIIALYVLGRWVFPLTGSGPIWNLIIEKVVEPCKKYWWSYFLFVQNYVNWDDLCLIHTWYLSADMQMFLISPLFLIPISVVLSKKRGLCAVMVILLLLNAFWIIMPIAVKLHFTEFKNVFDTHSRLIDYFLGMMLGIFFRERMHVPFLCFVRAKHRSTLNFIIWVLVLTEMFISMFYYQDAEVFQGPTAKAYYYVLSRSSWCAGLCWIVYSCHHGYGGIINWILTRSIYQIMSRLTYSMYLLHLPVMAWYAFQNREMRSFSHYEEYYLFCGHYLTTLVCSVVWTLAFESPILAIEKVIFARKPATTKNDSKE</sequence>
<feature type="transmembrane region" description="Helical" evidence="1">
    <location>
        <begin position="585"/>
        <end position="606"/>
    </location>
</feature>
<feature type="transmembrane region" description="Helical" evidence="1">
    <location>
        <begin position="443"/>
        <end position="463"/>
    </location>
</feature>
<feature type="signal peptide" evidence="2">
    <location>
        <begin position="1"/>
        <end position="19"/>
    </location>
</feature>
<evidence type="ECO:0000259" key="3">
    <source>
        <dbReference type="SMART" id="SM00703"/>
    </source>
</evidence>
<dbReference type="SMART" id="SM00703">
    <property type="entry name" value="NRF"/>
    <property type="match status" value="1"/>
</dbReference>
<keyword evidence="1" id="KW-1133">Transmembrane helix</keyword>
<dbReference type="EMBL" id="CAACVG010013261">
    <property type="protein sequence ID" value="VEN61630.1"/>
    <property type="molecule type" value="Genomic_DNA"/>
</dbReference>
<feature type="transmembrane region" description="Helical" evidence="1">
    <location>
        <begin position="626"/>
        <end position="648"/>
    </location>
</feature>
<dbReference type="AlphaFoldDB" id="A0A653DN08"/>
<dbReference type="Proteomes" id="UP000410492">
    <property type="component" value="Unassembled WGS sequence"/>
</dbReference>
<evidence type="ECO:0000313" key="5">
    <source>
        <dbReference type="Proteomes" id="UP000410492"/>
    </source>
</evidence>
<feature type="transmembrane region" description="Helical" evidence="1">
    <location>
        <begin position="308"/>
        <end position="328"/>
    </location>
</feature>
<protein>
    <recommendedName>
        <fullName evidence="3">Nose resistant-to-fluoxetine protein N-terminal domain-containing protein</fullName>
    </recommendedName>
</protein>
<evidence type="ECO:0000313" key="4">
    <source>
        <dbReference type="EMBL" id="VEN61630.1"/>
    </source>
</evidence>
<keyword evidence="1" id="KW-0472">Membrane</keyword>
<feature type="chain" id="PRO_5024858080" description="Nose resistant-to-fluoxetine protein N-terminal domain-containing protein" evidence="2">
    <location>
        <begin position="20"/>
        <end position="666"/>
    </location>
</feature>
<dbReference type="InterPro" id="IPR006621">
    <property type="entry name" value="Nose-resist-to-fluoxetine_N"/>
</dbReference>
<proteinExistence type="predicted"/>
<dbReference type="OrthoDB" id="118951at2759"/>
<feature type="transmembrane region" description="Helical" evidence="1">
    <location>
        <begin position="349"/>
        <end position="367"/>
    </location>
</feature>
<evidence type="ECO:0000256" key="1">
    <source>
        <dbReference type="SAM" id="Phobius"/>
    </source>
</evidence>
<dbReference type="GO" id="GO:0016747">
    <property type="term" value="F:acyltransferase activity, transferring groups other than amino-acyl groups"/>
    <property type="evidence" value="ECO:0007669"/>
    <property type="project" value="InterPro"/>
</dbReference>
<keyword evidence="2" id="KW-0732">Signal</keyword>
<evidence type="ECO:0000256" key="2">
    <source>
        <dbReference type="SAM" id="SignalP"/>
    </source>
</evidence>
<dbReference type="Pfam" id="PF20146">
    <property type="entry name" value="NRF"/>
    <property type="match status" value="1"/>
</dbReference>
<dbReference type="Pfam" id="PF01757">
    <property type="entry name" value="Acyl_transf_3"/>
    <property type="match status" value="1"/>
</dbReference>